<dbReference type="InterPro" id="IPR036734">
    <property type="entry name" value="Neur_chan_lig-bd_sf"/>
</dbReference>
<feature type="compositionally biased region" description="Low complexity" evidence="1">
    <location>
        <begin position="38"/>
        <end position="47"/>
    </location>
</feature>
<evidence type="ECO:0000256" key="3">
    <source>
        <dbReference type="SAM" id="SignalP"/>
    </source>
</evidence>
<keyword evidence="3" id="KW-0732">Signal</keyword>
<dbReference type="GO" id="GO:0016020">
    <property type="term" value="C:membrane"/>
    <property type="evidence" value="ECO:0007669"/>
    <property type="project" value="InterPro"/>
</dbReference>
<keyword evidence="2" id="KW-0812">Transmembrane</keyword>
<dbReference type="OrthoDB" id="10448360at2759"/>
<evidence type="ECO:0000256" key="2">
    <source>
        <dbReference type="SAM" id="Phobius"/>
    </source>
</evidence>
<protein>
    <submittedName>
        <fullName evidence="4">Uncharacterized protein</fullName>
    </submittedName>
</protein>
<comment type="caution">
    <text evidence="4">The sequence shown here is derived from an EMBL/GenBank/DDBJ whole genome shotgun (WGS) entry which is preliminary data.</text>
</comment>
<feature type="signal peptide" evidence="3">
    <location>
        <begin position="1"/>
        <end position="23"/>
    </location>
</feature>
<keyword evidence="5" id="KW-1185">Reference proteome</keyword>
<gene>
    <name evidence="4" type="ORF">BIW11_10975</name>
</gene>
<feature type="region of interest" description="Disordered" evidence="1">
    <location>
        <begin position="25"/>
        <end position="47"/>
    </location>
</feature>
<accession>A0A1V9XDQ3</accession>
<sequence>MRIGLTLGCFLLLLVYTSNDAACQTLSGTTTPPRPSRRPSSYQRTPRPFNQESAIRRHVIRNWKMHSPNVPPVPMFLNETTIFTYIIVNGVSRVENVPHQIHLHGLICMQWHNLALTWGEGSFKNVSTISAYFWDVWTPRLVYYWRKGLMPDNGSKKWLSVNASGMSKWCYSIRLVFNCEKAGDRTNVCHSYIRLLGYPDAQIKFNKPVRAIITNRLELSDLKVAPTITSHETYNASTVPSVITDEVTFEITTIERHPLDLITLTWPMLCIVTTILLAGGICDGLHRYKFDSSSICMVNKRSASNGHCVEHRGSIYDFFALRVWVGVFTGVVCGLSPGDHTLHPRLANAAYLSSLFVVLASLGAILIVDAIHHVLWPHSSCYCNSSFALGNSSAHLLWLTLRIVFAVMALSIVLVV</sequence>
<feature type="transmembrane region" description="Helical" evidence="2">
    <location>
        <begin position="264"/>
        <end position="285"/>
    </location>
</feature>
<dbReference type="SUPFAM" id="SSF63712">
    <property type="entry name" value="Nicotinic receptor ligand binding domain-like"/>
    <property type="match status" value="1"/>
</dbReference>
<dbReference type="Gene3D" id="2.70.170.10">
    <property type="entry name" value="Neurotransmitter-gated ion-channel ligand-binding domain"/>
    <property type="match status" value="1"/>
</dbReference>
<evidence type="ECO:0000313" key="5">
    <source>
        <dbReference type="Proteomes" id="UP000192247"/>
    </source>
</evidence>
<name>A0A1V9XDQ3_9ACAR</name>
<evidence type="ECO:0000256" key="1">
    <source>
        <dbReference type="SAM" id="MobiDB-lite"/>
    </source>
</evidence>
<feature type="chain" id="PRO_5012303163" evidence="3">
    <location>
        <begin position="24"/>
        <end position="416"/>
    </location>
</feature>
<dbReference type="Proteomes" id="UP000192247">
    <property type="component" value="Unassembled WGS sequence"/>
</dbReference>
<dbReference type="EMBL" id="MNPL01014506">
    <property type="protein sequence ID" value="OQR71472.1"/>
    <property type="molecule type" value="Genomic_DNA"/>
</dbReference>
<feature type="transmembrane region" description="Helical" evidence="2">
    <location>
        <begin position="396"/>
        <end position="415"/>
    </location>
</feature>
<reference evidence="4 5" key="1">
    <citation type="journal article" date="2017" name="Gigascience">
        <title>Draft genome of the honey bee ectoparasitic mite, Tropilaelaps mercedesae, is shaped by the parasitic life history.</title>
        <authorList>
            <person name="Dong X."/>
            <person name="Armstrong S.D."/>
            <person name="Xia D."/>
            <person name="Makepeace B.L."/>
            <person name="Darby A.C."/>
            <person name="Kadowaki T."/>
        </authorList>
    </citation>
    <scope>NUCLEOTIDE SEQUENCE [LARGE SCALE GENOMIC DNA]</scope>
    <source>
        <strain evidence="4">Wuxi-XJTLU</strain>
    </source>
</reference>
<feature type="transmembrane region" description="Helical" evidence="2">
    <location>
        <begin position="349"/>
        <end position="375"/>
    </location>
</feature>
<dbReference type="InParanoid" id="A0A1V9XDQ3"/>
<proteinExistence type="predicted"/>
<dbReference type="AlphaFoldDB" id="A0A1V9XDQ3"/>
<evidence type="ECO:0000313" key="4">
    <source>
        <dbReference type="EMBL" id="OQR71472.1"/>
    </source>
</evidence>
<keyword evidence="2" id="KW-0472">Membrane</keyword>
<keyword evidence="2" id="KW-1133">Transmembrane helix</keyword>
<organism evidence="4 5">
    <name type="scientific">Tropilaelaps mercedesae</name>
    <dbReference type="NCBI Taxonomy" id="418985"/>
    <lineage>
        <taxon>Eukaryota</taxon>
        <taxon>Metazoa</taxon>
        <taxon>Ecdysozoa</taxon>
        <taxon>Arthropoda</taxon>
        <taxon>Chelicerata</taxon>
        <taxon>Arachnida</taxon>
        <taxon>Acari</taxon>
        <taxon>Parasitiformes</taxon>
        <taxon>Mesostigmata</taxon>
        <taxon>Gamasina</taxon>
        <taxon>Dermanyssoidea</taxon>
        <taxon>Laelapidae</taxon>
        <taxon>Tropilaelaps</taxon>
    </lineage>
</organism>
<dbReference type="GO" id="GO:0005230">
    <property type="term" value="F:extracellular ligand-gated monoatomic ion channel activity"/>
    <property type="evidence" value="ECO:0007669"/>
    <property type="project" value="InterPro"/>
</dbReference>